<dbReference type="PRINTS" id="PR00455">
    <property type="entry name" value="HTHTETR"/>
</dbReference>
<dbReference type="PROSITE" id="PS01081">
    <property type="entry name" value="HTH_TETR_1"/>
    <property type="match status" value="1"/>
</dbReference>
<name>A0ABT5F600_9BACT</name>
<keyword evidence="5" id="KW-1185">Reference proteome</keyword>
<dbReference type="RefSeq" id="WP_271928161.1">
    <property type="nucleotide sequence ID" value="NZ_JAQNDO010000001.1"/>
</dbReference>
<dbReference type="EMBL" id="JAQNDO010000001">
    <property type="protein sequence ID" value="MDC0748912.1"/>
    <property type="molecule type" value="Genomic_DNA"/>
</dbReference>
<evidence type="ECO:0000259" key="3">
    <source>
        <dbReference type="PROSITE" id="PS50977"/>
    </source>
</evidence>
<organism evidence="4 5">
    <name type="scientific">Polyangium mundeleinium</name>
    <dbReference type="NCBI Taxonomy" id="2995306"/>
    <lineage>
        <taxon>Bacteria</taxon>
        <taxon>Pseudomonadati</taxon>
        <taxon>Myxococcota</taxon>
        <taxon>Polyangia</taxon>
        <taxon>Polyangiales</taxon>
        <taxon>Polyangiaceae</taxon>
        <taxon>Polyangium</taxon>
    </lineage>
</organism>
<gene>
    <name evidence="4" type="ORF">POL67_46725</name>
</gene>
<protein>
    <submittedName>
        <fullName evidence="4">TetR/AcrR family transcriptional regulator</fullName>
    </submittedName>
</protein>
<reference evidence="4 5" key="1">
    <citation type="submission" date="2022-11" db="EMBL/GenBank/DDBJ databases">
        <title>Minimal conservation of predation-associated metabolite biosynthetic gene clusters underscores biosynthetic potential of Myxococcota including descriptions for ten novel species: Archangium lansinium sp. nov., Myxococcus landrumus sp. nov., Nannocystis bai.</title>
        <authorList>
            <person name="Ahearne A."/>
            <person name="Stevens C."/>
            <person name="Dowd S."/>
        </authorList>
    </citation>
    <scope>NUCLEOTIDE SEQUENCE [LARGE SCALE GENOMIC DNA]</scope>
    <source>
        <strain evidence="4 5">RJM3</strain>
    </source>
</reference>
<dbReference type="InterPro" id="IPR001647">
    <property type="entry name" value="HTH_TetR"/>
</dbReference>
<evidence type="ECO:0000256" key="2">
    <source>
        <dbReference type="PROSITE-ProRule" id="PRU00335"/>
    </source>
</evidence>
<dbReference type="Pfam" id="PF00440">
    <property type="entry name" value="TetR_N"/>
    <property type="match status" value="1"/>
</dbReference>
<dbReference type="PANTHER" id="PTHR30055:SF226">
    <property type="entry name" value="HTH-TYPE TRANSCRIPTIONAL REGULATOR PKSA"/>
    <property type="match status" value="1"/>
</dbReference>
<dbReference type="Gene3D" id="1.10.357.10">
    <property type="entry name" value="Tetracycline Repressor, domain 2"/>
    <property type="match status" value="1"/>
</dbReference>
<dbReference type="InterPro" id="IPR041669">
    <property type="entry name" value="TetR_C_15"/>
</dbReference>
<dbReference type="PROSITE" id="PS50977">
    <property type="entry name" value="HTH_TETR_2"/>
    <property type="match status" value="1"/>
</dbReference>
<dbReference type="InterPro" id="IPR050109">
    <property type="entry name" value="HTH-type_TetR-like_transc_reg"/>
</dbReference>
<dbReference type="Pfam" id="PF17918">
    <property type="entry name" value="TetR_C_15"/>
    <property type="match status" value="1"/>
</dbReference>
<dbReference type="SUPFAM" id="SSF46689">
    <property type="entry name" value="Homeodomain-like"/>
    <property type="match status" value="1"/>
</dbReference>
<evidence type="ECO:0000313" key="4">
    <source>
        <dbReference type="EMBL" id="MDC0748912.1"/>
    </source>
</evidence>
<dbReference type="InterPro" id="IPR009057">
    <property type="entry name" value="Homeodomain-like_sf"/>
</dbReference>
<feature type="DNA-binding region" description="H-T-H motif" evidence="2">
    <location>
        <begin position="40"/>
        <end position="59"/>
    </location>
</feature>
<sequence length="213" mass="23233">MSGDKRFRKTPRQERSRSTVEALLEATARAIGAEGPANATTQQIAHIAGVSIGSLYQYFPGKEALFGALIERAIEEDLEAIRKAVDASRGLPFGEGARLVLARVLDLPMKRPRLYAWMIRYLPELGLLPAIQGAVRESARETRRFLEIHKGDLPSADLDAMALLTVGAVRGALEAVARERPELLEHESLLDHMADLTLGLLDRTAARAAGTKS</sequence>
<keyword evidence="1 2" id="KW-0238">DNA-binding</keyword>
<evidence type="ECO:0000256" key="1">
    <source>
        <dbReference type="ARBA" id="ARBA00023125"/>
    </source>
</evidence>
<feature type="domain" description="HTH tetR-type" evidence="3">
    <location>
        <begin position="17"/>
        <end position="77"/>
    </location>
</feature>
<dbReference type="Proteomes" id="UP001221411">
    <property type="component" value="Unassembled WGS sequence"/>
</dbReference>
<proteinExistence type="predicted"/>
<comment type="caution">
    <text evidence="4">The sequence shown here is derived from an EMBL/GenBank/DDBJ whole genome shotgun (WGS) entry which is preliminary data.</text>
</comment>
<accession>A0ABT5F600</accession>
<evidence type="ECO:0000313" key="5">
    <source>
        <dbReference type="Proteomes" id="UP001221411"/>
    </source>
</evidence>
<dbReference type="InterPro" id="IPR023772">
    <property type="entry name" value="DNA-bd_HTH_TetR-type_CS"/>
</dbReference>
<dbReference type="PANTHER" id="PTHR30055">
    <property type="entry name" value="HTH-TYPE TRANSCRIPTIONAL REGULATOR RUTR"/>
    <property type="match status" value="1"/>
</dbReference>